<evidence type="ECO:0000256" key="2">
    <source>
        <dbReference type="ARBA" id="ARBA00023125"/>
    </source>
</evidence>
<dbReference type="InterPro" id="IPR036388">
    <property type="entry name" value="WH-like_DNA-bd_sf"/>
</dbReference>
<dbReference type="InterPro" id="IPR000792">
    <property type="entry name" value="Tscrpt_reg_LuxR_C"/>
</dbReference>
<gene>
    <name evidence="5" type="ORF">GCM10011506_37490</name>
</gene>
<dbReference type="SUPFAM" id="SSF46894">
    <property type="entry name" value="C-terminal effector domain of the bipartite response regulators"/>
    <property type="match status" value="1"/>
</dbReference>
<dbReference type="PANTHER" id="PTHR44688:SF16">
    <property type="entry name" value="DNA-BINDING TRANSCRIPTIONAL ACTIVATOR DEVR_DOSR"/>
    <property type="match status" value="1"/>
</dbReference>
<evidence type="ECO:0000259" key="4">
    <source>
        <dbReference type="PROSITE" id="PS50043"/>
    </source>
</evidence>
<evidence type="ECO:0000313" key="6">
    <source>
        <dbReference type="Proteomes" id="UP000636010"/>
    </source>
</evidence>
<dbReference type="PROSITE" id="PS50043">
    <property type="entry name" value="HTH_LUXR_2"/>
    <property type="match status" value="1"/>
</dbReference>
<dbReference type="InterPro" id="IPR016032">
    <property type="entry name" value="Sig_transdc_resp-reg_C-effctor"/>
</dbReference>
<dbReference type="SMART" id="SM00421">
    <property type="entry name" value="HTH_LUXR"/>
    <property type="match status" value="1"/>
</dbReference>
<keyword evidence="6" id="KW-1185">Reference proteome</keyword>
<feature type="domain" description="HTH luxR-type" evidence="4">
    <location>
        <begin position="9"/>
        <end position="74"/>
    </location>
</feature>
<evidence type="ECO:0000256" key="1">
    <source>
        <dbReference type="ARBA" id="ARBA00023015"/>
    </source>
</evidence>
<accession>A0ABQ1MWE0</accession>
<keyword evidence="1" id="KW-0805">Transcription regulation</keyword>
<evidence type="ECO:0000256" key="3">
    <source>
        <dbReference type="ARBA" id="ARBA00023163"/>
    </source>
</evidence>
<dbReference type="Gene3D" id="1.10.10.10">
    <property type="entry name" value="Winged helix-like DNA-binding domain superfamily/Winged helix DNA-binding domain"/>
    <property type="match status" value="1"/>
</dbReference>
<sequence>MSPESSSKNNYVLSQLTFRELEILKEVKKGRSCQEISDKLFIGIETVKTHRKNIINKLGLKGKLEFRKFIMTLLAEESIRIYGNSPQSPPKG</sequence>
<dbReference type="PANTHER" id="PTHR44688">
    <property type="entry name" value="DNA-BINDING TRANSCRIPTIONAL ACTIVATOR DEVR_DOSR"/>
    <property type="match status" value="1"/>
</dbReference>
<dbReference type="Pfam" id="PF00196">
    <property type="entry name" value="GerE"/>
    <property type="match status" value="1"/>
</dbReference>
<dbReference type="CDD" id="cd06170">
    <property type="entry name" value="LuxR_C_like"/>
    <property type="match status" value="1"/>
</dbReference>
<dbReference type="PRINTS" id="PR00038">
    <property type="entry name" value="HTHLUXR"/>
</dbReference>
<name>A0ABQ1MWE0_9BACT</name>
<protein>
    <recommendedName>
        <fullName evidence="4">HTH luxR-type domain-containing protein</fullName>
    </recommendedName>
</protein>
<dbReference type="Proteomes" id="UP000636010">
    <property type="component" value="Unassembled WGS sequence"/>
</dbReference>
<proteinExistence type="predicted"/>
<comment type="caution">
    <text evidence="5">The sequence shown here is derived from an EMBL/GenBank/DDBJ whole genome shotgun (WGS) entry which is preliminary data.</text>
</comment>
<reference evidence="6" key="1">
    <citation type="journal article" date="2019" name="Int. J. Syst. Evol. Microbiol.">
        <title>The Global Catalogue of Microorganisms (GCM) 10K type strain sequencing project: providing services to taxonomists for standard genome sequencing and annotation.</title>
        <authorList>
            <consortium name="The Broad Institute Genomics Platform"/>
            <consortium name="The Broad Institute Genome Sequencing Center for Infectious Disease"/>
            <person name="Wu L."/>
            <person name="Ma J."/>
        </authorList>
    </citation>
    <scope>NUCLEOTIDE SEQUENCE [LARGE SCALE GENOMIC DNA]</scope>
    <source>
        <strain evidence="6">CGMCC 1.10832</strain>
    </source>
</reference>
<organism evidence="5 6">
    <name type="scientific">Marivirga lumbricoides</name>
    <dbReference type="NCBI Taxonomy" id="1046115"/>
    <lineage>
        <taxon>Bacteria</taxon>
        <taxon>Pseudomonadati</taxon>
        <taxon>Bacteroidota</taxon>
        <taxon>Cytophagia</taxon>
        <taxon>Cytophagales</taxon>
        <taxon>Marivirgaceae</taxon>
        <taxon>Marivirga</taxon>
    </lineage>
</organism>
<keyword evidence="3" id="KW-0804">Transcription</keyword>
<dbReference type="RefSeq" id="WP_188466486.1">
    <property type="nucleotide sequence ID" value="NZ_BAABHU010000013.1"/>
</dbReference>
<keyword evidence="2" id="KW-0238">DNA-binding</keyword>
<dbReference type="EMBL" id="BMEC01000013">
    <property type="protein sequence ID" value="GGC48362.1"/>
    <property type="molecule type" value="Genomic_DNA"/>
</dbReference>
<evidence type="ECO:0000313" key="5">
    <source>
        <dbReference type="EMBL" id="GGC48362.1"/>
    </source>
</evidence>